<dbReference type="EMBL" id="KB445578">
    <property type="protein sequence ID" value="EMD89593.1"/>
    <property type="molecule type" value="Genomic_DNA"/>
</dbReference>
<dbReference type="HOGENOM" id="CLU_156724_0_0_1"/>
<accession>M2UNQ9</accession>
<dbReference type="AlphaFoldDB" id="M2UNQ9"/>
<reference evidence="2 3" key="1">
    <citation type="journal article" date="2012" name="PLoS Pathog.">
        <title>Diverse lifestyles and strategies of plant pathogenesis encoded in the genomes of eighteen Dothideomycetes fungi.</title>
        <authorList>
            <person name="Ohm R.A."/>
            <person name="Feau N."/>
            <person name="Henrissat B."/>
            <person name="Schoch C.L."/>
            <person name="Horwitz B.A."/>
            <person name="Barry K.W."/>
            <person name="Condon B.J."/>
            <person name="Copeland A.C."/>
            <person name="Dhillon B."/>
            <person name="Glaser F."/>
            <person name="Hesse C.N."/>
            <person name="Kosti I."/>
            <person name="LaButti K."/>
            <person name="Lindquist E.A."/>
            <person name="Lucas S."/>
            <person name="Salamov A.A."/>
            <person name="Bradshaw R.E."/>
            <person name="Ciuffetti L."/>
            <person name="Hamelin R.C."/>
            <person name="Kema G.H.J."/>
            <person name="Lawrence C."/>
            <person name="Scott J.A."/>
            <person name="Spatafora J.W."/>
            <person name="Turgeon B.G."/>
            <person name="de Wit P.J.G.M."/>
            <person name="Zhong S."/>
            <person name="Goodwin S.B."/>
            <person name="Grigoriev I.V."/>
        </authorList>
    </citation>
    <scope>NUCLEOTIDE SEQUENCE [LARGE SCALE GENOMIC DNA]</scope>
    <source>
        <strain evidence="3">C5 / ATCC 48332 / race O</strain>
    </source>
</reference>
<dbReference type="OMA" id="GLYCGYC"/>
<feature type="chain" id="PRO_5004027464" evidence="1">
    <location>
        <begin position="20"/>
        <end position="115"/>
    </location>
</feature>
<sequence length="115" mass="11855">MLPIKTLVATLLIAGGAFALPEAAPNDAVEKVARDAAPVAEAAPEPATLDKRACRCIPVSNPGLYCGYCYSGTIVTSGRINNHVYWCNTAGGCEDLGLRNSCTARAGPCDGRDSG</sequence>
<reference evidence="3" key="2">
    <citation type="journal article" date="2013" name="PLoS Genet.">
        <title>Comparative genome structure, secondary metabolite, and effector coding capacity across Cochliobolus pathogens.</title>
        <authorList>
            <person name="Condon B.J."/>
            <person name="Leng Y."/>
            <person name="Wu D."/>
            <person name="Bushley K.E."/>
            <person name="Ohm R.A."/>
            <person name="Otillar R."/>
            <person name="Martin J."/>
            <person name="Schackwitz W."/>
            <person name="Grimwood J."/>
            <person name="MohdZainudin N."/>
            <person name="Xue C."/>
            <person name="Wang R."/>
            <person name="Manning V.A."/>
            <person name="Dhillon B."/>
            <person name="Tu Z.J."/>
            <person name="Steffenson B.J."/>
            <person name="Salamov A."/>
            <person name="Sun H."/>
            <person name="Lowry S."/>
            <person name="LaButti K."/>
            <person name="Han J."/>
            <person name="Copeland A."/>
            <person name="Lindquist E."/>
            <person name="Barry K."/>
            <person name="Schmutz J."/>
            <person name="Baker S.E."/>
            <person name="Ciuffetti L.M."/>
            <person name="Grigoriev I.V."/>
            <person name="Zhong S."/>
            <person name="Turgeon B.G."/>
        </authorList>
    </citation>
    <scope>NUCLEOTIDE SEQUENCE [LARGE SCALE GENOMIC DNA]</scope>
    <source>
        <strain evidence="3">C5 / ATCC 48332 / race O</strain>
    </source>
</reference>
<dbReference type="Proteomes" id="UP000016936">
    <property type="component" value="Unassembled WGS sequence"/>
</dbReference>
<evidence type="ECO:0000256" key="1">
    <source>
        <dbReference type="SAM" id="SignalP"/>
    </source>
</evidence>
<keyword evidence="1" id="KW-0732">Signal</keyword>
<organism evidence="2 3">
    <name type="scientific">Cochliobolus heterostrophus (strain C5 / ATCC 48332 / race O)</name>
    <name type="common">Southern corn leaf blight fungus</name>
    <name type="synonym">Bipolaris maydis</name>
    <dbReference type="NCBI Taxonomy" id="701091"/>
    <lineage>
        <taxon>Eukaryota</taxon>
        <taxon>Fungi</taxon>
        <taxon>Dikarya</taxon>
        <taxon>Ascomycota</taxon>
        <taxon>Pezizomycotina</taxon>
        <taxon>Dothideomycetes</taxon>
        <taxon>Pleosporomycetidae</taxon>
        <taxon>Pleosporales</taxon>
        <taxon>Pleosporineae</taxon>
        <taxon>Pleosporaceae</taxon>
        <taxon>Bipolaris</taxon>
    </lineage>
</organism>
<evidence type="ECO:0000313" key="2">
    <source>
        <dbReference type="EMBL" id="EMD89593.1"/>
    </source>
</evidence>
<dbReference type="OrthoDB" id="5394791at2759"/>
<protein>
    <submittedName>
        <fullName evidence="2">Uncharacterized protein</fullName>
    </submittedName>
</protein>
<gene>
    <name evidence="2" type="ORF">COCHEDRAFT_1156642</name>
</gene>
<proteinExistence type="predicted"/>
<feature type="signal peptide" evidence="1">
    <location>
        <begin position="1"/>
        <end position="19"/>
    </location>
</feature>
<evidence type="ECO:0000313" key="3">
    <source>
        <dbReference type="Proteomes" id="UP000016936"/>
    </source>
</evidence>
<keyword evidence="3" id="KW-1185">Reference proteome</keyword>
<name>M2UNQ9_COCH5</name>